<dbReference type="InterPro" id="IPR041657">
    <property type="entry name" value="HTH_17"/>
</dbReference>
<dbReference type="EMBL" id="LSRF01000009">
    <property type="protein sequence ID" value="KXP13937.1"/>
    <property type="molecule type" value="Genomic_DNA"/>
</dbReference>
<organism evidence="3 4">
    <name type="scientific">Tsukamurella pseudospumae</name>
    <dbReference type="NCBI Taxonomy" id="239498"/>
    <lineage>
        <taxon>Bacteria</taxon>
        <taxon>Bacillati</taxon>
        <taxon>Actinomycetota</taxon>
        <taxon>Actinomycetes</taxon>
        <taxon>Mycobacteriales</taxon>
        <taxon>Tsukamurellaceae</taxon>
        <taxon>Tsukamurella</taxon>
    </lineage>
</organism>
<protein>
    <recommendedName>
        <fullName evidence="2">Helix-turn-helix domain-containing protein</fullName>
    </recommendedName>
</protein>
<proteinExistence type="predicted"/>
<dbReference type="Proteomes" id="UP000070258">
    <property type="component" value="Unassembled WGS sequence"/>
</dbReference>
<feature type="region of interest" description="Disordered" evidence="1">
    <location>
        <begin position="1"/>
        <end position="25"/>
    </location>
</feature>
<name>A0A138AU02_9ACTN</name>
<evidence type="ECO:0000313" key="3">
    <source>
        <dbReference type="EMBL" id="KXP13937.1"/>
    </source>
</evidence>
<dbReference type="AlphaFoldDB" id="A0A138AU02"/>
<comment type="caution">
    <text evidence="3">The sequence shown here is derived from an EMBL/GenBank/DDBJ whole genome shotgun (WGS) entry which is preliminary data.</text>
</comment>
<evidence type="ECO:0000256" key="1">
    <source>
        <dbReference type="SAM" id="MobiDB-lite"/>
    </source>
</evidence>
<evidence type="ECO:0000313" key="4">
    <source>
        <dbReference type="Proteomes" id="UP000070258"/>
    </source>
</evidence>
<sequence length="62" mass="6904">MSDKLLTPAEVGERTGYTPGGLAVMRHRKEGPPFVQHRPRGRVMYREEDVDAWIAAAVKTPA</sequence>
<dbReference type="RefSeq" id="WP_068570373.1">
    <property type="nucleotide sequence ID" value="NZ_LSRF01000009.1"/>
</dbReference>
<dbReference type="STRING" id="239498.AXK60_22805"/>
<dbReference type="SUPFAM" id="SSF46955">
    <property type="entry name" value="Putative DNA-binding domain"/>
    <property type="match status" value="1"/>
</dbReference>
<reference evidence="4" key="1">
    <citation type="submission" date="2016-02" db="EMBL/GenBank/DDBJ databases">
        <authorList>
            <person name="Wen L."/>
            <person name="He K."/>
            <person name="Yang H."/>
        </authorList>
    </citation>
    <scope>NUCLEOTIDE SEQUENCE [LARGE SCALE GENOMIC DNA]</scope>
    <source>
        <strain evidence="4">JCM 15929</strain>
    </source>
</reference>
<evidence type="ECO:0000259" key="2">
    <source>
        <dbReference type="Pfam" id="PF12728"/>
    </source>
</evidence>
<gene>
    <name evidence="3" type="ORF">AXK60_22805</name>
</gene>
<dbReference type="OrthoDB" id="4330189at2"/>
<accession>A0A138AU02</accession>
<dbReference type="Pfam" id="PF12728">
    <property type="entry name" value="HTH_17"/>
    <property type="match status" value="1"/>
</dbReference>
<dbReference type="InterPro" id="IPR009061">
    <property type="entry name" value="DNA-bd_dom_put_sf"/>
</dbReference>
<feature type="domain" description="Helix-turn-helix" evidence="2">
    <location>
        <begin position="5"/>
        <end position="56"/>
    </location>
</feature>